<evidence type="ECO:0000313" key="1">
    <source>
        <dbReference type="EMBL" id="OLP80912.1"/>
    </source>
</evidence>
<sequence>MAGWERAVPEGEPEDWTGLEHAVAAAVAEHRHFHGDPFQGQMEQPGSGGAAAAWAWTAGANPGMVPMAAPAQATACVQQQYDDARRLQEEENILRRAREIEAARQAPVLSNQRMQ</sequence>
<protein>
    <submittedName>
        <fullName evidence="1">Uncharacterized protein</fullName>
    </submittedName>
</protein>
<dbReference type="EMBL" id="LSRX01001333">
    <property type="protein sequence ID" value="OLP80912.1"/>
    <property type="molecule type" value="Genomic_DNA"/>
</dbReference>
<feature type="non-terminal residue" evidence="1">
    <location>
        <position position="115"/>
    </location>
</feature>
<name>A0A1Q9CDB0_SYMMI</name>
<accession>A0A1Q9CDB0</accession>
<comment type="caution">
    <text evidence="1">The sequence shown here is derived from an EMBL/GenBank/DDBJ whole genome shotgun (WGS) entry which is preliminary data.</text>
</comment>
<proteinExistence type="predicted"/>
<organism evidence="1 2">
    <name type="scientific">Symbiodinium microadriaticum</name>
    <name type="common">Dinoflagellate</name>
    <name type="synonym">Zooxanthella microadriatica</name>
    <dbReference type="NCBI Taxonomy" id="2951"/>
    <lineage>
        <taxon>Eukaryota</taxon>
        <taxon>Sar</taxon>
        <taxon>Alveolata</taxon>
        <taxon>Dinophyceae</taxon>
        <taxon>Suessiales</taxon>
        <taxon>Symbiodiniaceae</taxon>
        <taxon>Symbiodinium</taxon>
    </lineage>
</organism>
<gene>
    <name evidence="1" type="ORF">AK812_SmicGene38619</name>
</gene>
<evidence type="ECO:0000313" key="2">
    <source>
        <dbReference type="Proteomes" id="UP000186817"/>
    </source>
</evidence>
<reference evidence="1 2" key="1">
    <citation type="submission" date="2016-02" db="EMBL/GenBank/DDBJ databases">
        <title>Genome analysis of coral dinoflagellate symbionts highlights evolutionary adaptations to a symbiotic lifestyle.</title>
        <authorList>
            <person name="Aranda M."/>
            <person name="Li Y."/>
            <person name="Liew Y.J."/>
            <person name="Baumgarten S."/>
            <person name="Simakov O."/>
            <person name="Wilson M."/>
            <person name="Piel J."/>
            <person name="Ashoor H."/>
            <person name="Bougouffa S."/>
            <person name="Bajic V.B."/>
            <person name="Ryu T."/>
            <person name="Ravasi T."/>
            <person name="Bayer T."/>
            <person name="Micklem G."/>
            <person name="Kim H."/>
            <person name="Bhak J."/>
            <person name="Lajeunesse T.C."/>
            <person name="Voolstra C.R."/>
        </authorList>
    </citation>
    <scope>NUCLEOTIDE SEQUENCE [LARGE SCALE GENOMIC DNA]</scope>
    <source>
        <strain evidence="1 2">CCMP2467</strain>
    </source>
</reference>
<keyword evidence="2" id="KW-1185">Reference proteome</keyword>
<dbReference type="Proteomes" id="UP000186817">
    <property type="component" value="Unassembled WGS sequence"/>
</dbReference>
<dbReference type="AlphaFoldDB" id="A0A1Q9CDB0"/>